<comment type="caution">
    <text evidence="2">The sequence shown here is derived from an EMBL/GenBank/DDBJ whole genome shotgun (WGS) entry which is preliminary data.</text>
</comment>
<evidence type="ECO:0000256" key="1">
    <source>
        <dbReference type="SAM" id="MobiDB-lite"/>
    </source>
</evidence>
<dbReference type="OrthoDB" id="548474at2759"/>
<dbReference type="GeneID" id="54323822"/>
<dbReference type="GO" id="GO:0030674">
    <property type="term" value="F:protein-macromolecule adaptor activity"/>
    <property type="evidence" value="ECO:0007669"/>
    <property type="project" value="TreeGrafter"/>
</dbReference>
<dbReference type="EMBL" id="QUQM01000002">
    <property type="protein sequence ID" value="KAA8652216.1"/>
    <property type="molecule type" value="Genomic_DNA"/>
</dbReference>
<organism evidence="2 3">
    <name type="scientific">Aspergillus tanneri</name>
    <dbReference type="NCBI Taxonomy" id="1220188"/>
    <lineage>
        <taxon>Eukaryota</taxon>
        <taxon>Fungi</taxon>
        <taxon>Dikarya</taxon>
        <taxon>Ascomycota</taxon>
        <taxon>Pezizomycotina</taxon>
        <taxon>Eurotiomycetes</taxon>
        <taxon>Eurotiomycetidae</taxon>
        <taxon>Eurotiales</taxon>
        <taxon>Aspergillaceae</taxon>
        <taxon>Aspergillus</taxon>
        <taxon>Aspergillus subgen. Circumdati</taxon>
    </lineage>
</organism>
<feature type="compositionally biased region" description="Polar residues" evidence="1">
    <location>
        <begin position="297"/>
        <end position="308"/>
    </location>
</feature>
<feature type="region of interest" description="Disordered" evidence="1">
    <location>
        <begin position="288"/>
        <end position="342"/>
    </location>
</feature>
<feature type="compositionally biased region" description="Basic and acidic residues" evidence="1">
    <location>
        <begin position="53"/>
        <end position="66"/>
    </location>
</feature>
<evidence type="ECO:0000313" key="3">
    <source>
        <dbReference type="Proteomes" id="UP000324241"/>
    </source>
</evidence>
<feature type="compositionally biased region" description="Basic and acidic residues" evidence="1">
    <location>
        <begin position="9"/>
        <end position="18"/>
    </location>
</feature>
<evidence type="ECO:0000313" key="2">
    <source>
        <dbReference type="EMBL" id="KAA8652216.1"/>
    </source>
</evidence>
<feature type="compositionally biased region" description="Basic and acidic residues" evidence="1">
    <location>
        <begin position="325"/>
        <end position="334"/>
    </location>
</feature>
<dbReference type="AlphaFoldDB" id="A0A5M9N1P7"/>
<protein>
    <submittedName>
        <fullName evidence="2">Uncharacterized protein</fullName>
    </submittedName>
</protein>
<gene>
    <name evidence="2" type="ORF">ATNIH1004_001120</name>
</gene>
<dbReference type="VEuPathDB" id="FungiDB:EYZ11_002291"/>
<feature type="region of interest" description="Disordered" evidence="1">
    <location>
        <begin position="1"/>
        <end position="66"/>
    </location>
</feature>
<reference evidence="2 3" key="1">
    <citation type="submission" date="2019-08" db="EMBL/GenBank/DDBJ databases">
        <title>The genome sequence of a newly discovered highly antifungal drug resistant Aspergillus species, Aspergillus tanneri NIH 1004.</title>
        <authorList>
            <person name="Mounaud S."/>
            <person name="Singh I."/>
            <person name="Joardar V."/>
            <person name="Pakala S."/>
            <person name="Pakala S."/>
            <person name="Venepally P."/>
            <person name="Chung J.K."/>
            <person name="Losada L."/>
            <person name="Nierman W.C."/>
        </authorList>
    </citation>
    <scope>NUCLEOTIDE SEQUENCE [LARGE SCALE GENOMIC DNA]</scope>
    <source>
        <strain evidence="2 3">NIH1004</strain>
    </source>
</reference>
<accession>A0A5M9N1P7</accession>
<dbReference type="Proteomes" id="UP000324241">
    <property type="component" value="Unassembled WGS sequence"/>
</dbReference>
<sequence length="342" mass="37725">MSGIRNRRAGGDGEETKDNGLIGPMDRLDTLSGSHGGQEMRQRGRSGGGDGLDWSRLEGRKPEHGTRHDMANTLLISCDCGMSPGYNELVKGSSTGGRFNQKMMSNSGIRSLKIRRDYLFNRTKRPLAASEAAASAFQQRASPTSSLLIVQMESLGQARVGGSRVDSHDKAAQGYQFILSEREESITMSAESIPIQPSAFAEAIQELPLSALYAKVLELRNSISHLRRSNDELNRFVLESCDSEDEKRELQSYIVENEDVMQSMTERIVLLKAEIVGRGQQWIEVEENRTDAKEDSSSQPAPSGANGTNEEERTVTTPQDPSATGDRRQNTHDDQEQDGVYL</sequence>
<name>A0A5M9N1P7_9EURO</name>
<dbReference type="PANTHER" id="PTHR40422:SF1">
    <property type="entry name" value="TRANSLATION MACHINERY-ASSOCIATED PROTEIN 17"/>
    <property type="match status" value="1"/>
</dbReference>
<proteinExistence type="predicted"/>
<dbReference type="RefSeq" id="XP_033431577.1">
    <property type="nucleotide sequence ID" value="XM_033565820.1"/>
</dbReference>
<dbReference type="InterPro" id="IPR038966">
    <property type="entry name" value="TMA17"/>
</dbReference>
<dbReference type="GO" id="GO:0070682">
    <property type="term" value="P:proteasome regulatory particle assembly"/>
    <property type="evidence" value="ECO:0007669"/>
    <property type="project" value="InterPro"/>
</dbReference>
<dbReference type="PANTHER" id="PTHR40422">
    <property type="entry name" value="TRANSLATION MACHINERY-ASSOCIATED PROTEIN 17"/>
    <property type="match status" value="1"/>
</dbReference>